<evidence type="ECO:0000313" key="1">
    <source>
        <dbReference type="EMBL" id="GLW58029.1"/>
    </source>
</evidence>
<dbReference type="EMBL" id="BSRX01000046">
    <property type="protein sequence ID" value="GLW58029.1"/>
    <property type="molecule type" value="Genomic_DNA"/>
</dbReference>
<dbReference type="Proteomes" id="UP001165143">
    <property type="component" value="Unassembled WGS sequence"/>
</dbReference>
<reference evidence="1" key="1">
    <citation type="submission" date="2023-02" db="EMBL/GenBank/DDBJ databases">
        <title>Kitasatospora phosalacinea NBRC 14362.</title>
        <authorList>
            <person name="Ichikawa N."/>
            <person name="Sato H."/>
            <person name="Tonouchi N."/>
        </authorList>
    </citation>
    <scope>NUCLEOTIDE SEQUENCE</scope>
    <source>
        <strain evidence="1">NBRC 14362</strain>
    </source>
</reference>
<comment type="caution">
    <text evidence="1">The sequence shown here is derived from an EMBL/GenBank/DDBJ whole genome shotgun (WGS) entry which is preliminary data.</text>
</comment>
<dbReference type="RefSeq" id="WP_033252441.1">
    <property type="nucleotide sequence ID" value="NZ_BSRX01000046.1"/>
</dbReference>
<organism evidence="1 2">
    <name type="scientific">Kitasatospora phosalacinea</name>
    <dbReference type="NCBI Taxonomy" id="2065"/>
    <lineage>
        <taxon>Bacteria</taxon>
        <taxon>Bacillati</taxon>
        <taxon>Actinomycetota</taxon>
        <taxon>Actinomycetes</taxon>
        <taxon>Kitasatosporales</taxon>
        <taxon>Streptomycetaceae</taxon>
        <taxon>Kitasatospora</taxon>
    </lineage>
</organism>
<proteinExistence type="predicted"/>
<evidence type="ECO:0000313" key="2">
    <source>
        <dbReference type="Proteomes" id="UP001165143"/>
    </source>
</evidence>
<dbReference type="OrthoDB" id="3691787at2"/>
<dbReference type="AlphaFoldDB" id="A0A9W6PKK8"/>
<gene>
    <name evidence="1" type="ORF">Kpho01_60400</name>
</gene>
<sequence>MPHYLTVEQLIAALQGLDPHLRVRLAVNPDWPYAHFVSTDVVVHDGIAYIGEDGQDHYLPPAVTEHLAWA</sequence>
<name>A0A9W6PKK8_9ACTN</name>
<accession>A0A9W6PKK8</accession>
<protein>
    <submittedName>
        <fullName evidence="1">Uncharacterized protein</fullName>
    </submittedName>
</protein>